<dbReference type="OrthoDB" id="1600564at2759"/>
<dbReference type="InterPro" id="IPR001087">
    <property type="entry name" value="GDSL"/>
</dbReference>
<dbReference type="PANTHER" id="PTHR45648">
    <property type="entry name" value="GDSL LIPASE/ACYLHYDROLASE FAMILY PROTEIN (AFU_ORTHOLOGUE AFUA_4G14700)"/>
    <property type="match status" value="1"/>
</dbReference>
<dbReference type="InterPro" id="IPR036514">
    <property type="entry name" value="SGNH_hydro_sf"/>
</dbReference>
<dbReference type="OMA" id="INDCAYA"/>
<dbReference type="AlphaFoldDB" id="A8NFA3"/>
<dbReference type="EMBL" id="AACS02000002">
    <property type="protein sequence ID" value="EAU88508.1"/>
    <property type="molecule type" value="Genomic_DNA"/>
</dbReference>
<reference evidence="2 3" key="1">
    <citation type="journal article" date="2010" name="Proc. Natl. Acad. Sci. U.S.A.">
        <title>Insights into evolution of multicellular fungi from the assembled chromosomes of the mushroom Coprinopsis cinerea (Coprinus cinereus).</title>
        <authorList>
            <person name="Stajich J.E."/>
            <person name="Wilke S.K."/>
            <person name="Ahren D."/>
            <person name="Au C.H."/>
            <person name="Birren B.W."/>
            <person name="Borodovsky M."/>
            <person name="Burns C."/>
            <person name="Canback B."/>
            <person name="Casselton L.A."/>
            <person name="Cheng C.K."/>
            <person name="Deng J."/>
            <person name="Dietrich F.S."/>
            <person name="Fargo D.C."/>
            <person name="Farman M.L."/>
            <person name="Gathman A.C."/>
            <person name="Goldberg J."/>
            <person name="Guigo R."/>
            <person name="Hoegger P.J."/>
            <person name="Hooker J.B."/>
            <person name="Huggins A."/>
            <person name="James T.Y."/>
            <person name="Kamada T."/>
            <person name="Kilaru S."/>
            <person name="Kodira C."/>
            <person name="Kues U."/>
            <person name="Kupfer D."/>
            <person name="Kwan H.S."/>
            <person name="Lomsadze A."/>
            <person name="Li W."/>
            <person name="Lilly W.W."/>
            <person name="Ma L.J."/>
            <person name="Mackey A.J."/>
            <person name="Manning G."/>
            <person name="Martin F."/>
            <person name="Muraguchi H."/>
            <person name="Natvig D.O."/>
            <person name="Palmerini H."/>
            <person name="Ramesh M.A."/>
            <person name="Rehmeyer C.J."/>
            <person name="Roe B.A."/>
            <person name="Shenoy N."/>
            <person name="Stanke M."/>
            <person name="Ter-Hovhannisyan V."/>
            <person name="Tunlid A."/>
            <person name="Velagapudi R."/>
            <person name="Vision T.J."/>
            <person name="Zeng Q."/>
            <person name="Zolan M.E."/>
            <person name="Pukkila P.J."/>
        </authorList>
    </citation>
    <scope>NUCLEOTIDE SEQUENCE [LARGE SCALE GENOMIC DNA]</scope>
    <source>
        <strain evidence="3">Okayama-7 / 130 / ATCC MYA-4618 / FGSC 9003</strain>
    </source>
</reference>
<dbReference type="InterPro" id="IPR051058">
    <property type="entry name" value="GDSL_Est/Lipase"/>
</dbReference>
<dbReference type="SUPFAM" id="SSF52266">
    <property type="entry name" value="SGNH hydrolase"/>
    <property type="match status" value="1"/>
</dbReference>
<dbReference type="VEuPathDB" id="FungiDB:CC1G_04214"/>
<gene>
    <name evidence="2" type="ORF">CC1G_04214</name>
</gene>
<dbReference type="STRING" id="240176.A8NFA3"/>
<sequence>MSQIIAKSSHWPGFEGIRRLFIFGDSYSSVFWSHTGFSPSSHPTAQHPLGTPFPGSTFNEEDLPNWVGHLITKYCPAPRYDPSTDDQEDGFADDPLLVYNYARGGDQVSGVARQIRRLFLPIVGTKPEWAPWSENDSLFVTSVGINDCAVSREGDFPLRISLLMELQEELYANGARNFLFFDVPPIDMAPAIAEKRIQYGIEVDPSQETQFQKWNSLLLAAIRDFQSKHPDCTILVYSLYEMFSVVLDDLDTYGFPPSHKHISNGTVWLDHIHPTSKIHDLIAHFLCDFLNEVPKYEPEEDTATKEDTAE</sequence>
<proteinExistence type="predicted"/>
<dbReference type="InParanoid" id="A8NFA3"/>
<evidence type="ECO:0000313" key="3">
    <source>
        <dbReference type="Proteomes" id="UP000001861"/>
    </source>
</evidence>
<dbReference type="GO" id="GO:0016788">
    <property type="term" value="F:hydrolase activity, acting on ester bonds"/>
    <property type="evidence" value="ECO:0007669"/>
    <property type="project" value="InterPro"/>
</dbReference>
<keyword evidence="3" id="KW-1185">Reference proteome</keyword>
<dbReference type="Gene3D" id="3.40.50.1110">
    <property type="entry name" value="SGNH hydrolase"/>
    <property type="match status" value="1"/>
</dbReference>
<protein>
    <recommendedName>
        <fullName evidence="4">Carbohydrate esterase family 16 protein</fullName>
    </recommendedName>
</protein>
<dbReference type="GeneID" id="6009730"/>
<organism evidence="2 3">
    <name type="scientific">Coprinopsis cinerea (strain Okayama-7 / 130 / ATCC MYA-4618 / FGSC 9003)</name>
    <name type="common">Inky cap fungus</name>
    <name type="synonym">Hormographiella aspergillata</name>
    <dbReference type="NCBI Taxonomy" id="240176"/>
    <lineage>
        <taxon>Eukaryota</taxon>
        <taxon>Fungi</taxon>
        <taxon>Dikarya</taxon>
        <taxon>Basidiomycota</taxon>
        <taxon>Agaricomycotina</taxon>
        <taxon>Agaricomycetes</taxon>
        <taxon>Agaricomycetidae</taxon>
        <taxon>Agaricales</taxon>
        <taxon>Agaricineae</taxon>
        <taxon>Psathyrellaceae</taxon>
        <taxon>Coprinopsis</taxon>
    </lineage>
</organism>
<dbReference type="RefSeq" id="XP_001833235.1">
    <property type="nucleotide sequence ID" value="XM_001833183.1"/>
</dbReference>
<name>A8NFA3_COPC7</name>
<evidence type="ECO:0008006" key="4">
    <source>
        <dbReference type="Google" id="ProtNLM"/>
    </source>
</evidence>
<dbReference type="Pfam" id="PF00657">
    <property type="entry name" value="Lipase_GDSL"/>
    <property type="match status" value="1"/>
</dbReference>
<keyword evidence="1" id="KW-0378">Hydrolase</keyword>
<dbReference type="Proteomes" id="UP000001861">
    <property type="component" value="Unassembled WGS sequence"/>
</dbReference>
<dbReference type="PANTHER" id="PTHR45648:SF22">
    <property type="entry name" value="GDSL LIPASE_ACYLHYDROLASE FAMILY PROTEIN (AFU_ORTHOLOGUE AFUA_4G14700)"/>
    <property type="match status" value="1"/>
</dbReference>
<accession>A8NFA3</accession>
<evidence type="ECO:0000313" key="2">
    <source>
        <dbReference type="EMBL" id="EAU88508.1"/>
    </source>
</evidence>
<dbReference type="KEGG" id="cci:CC1G_04214"/>
<dbReference type="eggNOG" id="ENOG502SIGC">
    <property type="taxonomic scope" value="Eukaryota"/>
</dbReference>
<comment type="caution">
    <text evidence="2">The sequence shown here is derived from an EMBL/GenBank/DDBJ whole genome shotgun (WGS) entry which is preliminary data.</text>
</comment>
<evidence type="ECO:0000256" key="1">
    <source>
        <dbReference type="ARBA" id="ARBA00022801"/>
    </source>
</evidence>